<comment type="caution">
    <text evidence="1">The sequence shown here is derived from an EMBL/GenBank/DDBJ whole genome shotgun (WGS) entry which is preliminary data.</text>
</comment>
<proteinExistence type="predicted"/>
<sequence length="118" mass="12442">MEGLGGDGACECVGPDEDCGTHLNPCSVPALGHGSSALAQHNCQGFSAHPEHLGSALAARINAQGLERLVFARRRNLKESLCWSWCVISPVASARASSRPGCQTPEDAVWGWVAVLYL</sequence>
<keyword evidence="3" id="KW-1185">Reference proteome</keyword>
<dbReference type="EMBL" id="JADDUC020000012">
    <property type="protein sequence ID" value="KAI1235550.1"/>
    <property type="molecule type" value="Genomic_DNA"/>
</dbReference>
<reference evidence="2" key="3">
    <citation type="submission" date="2022-01" db="EMBL/GenBank/DDBJ databases">
        <authorList>
            <person name="Rubenstein D.R."/>
        </authorList>
    </citation>
    <scope>NUCLEOTIDE SEQUENCE</scope>
    <source>
        <strain evidence="2">SS15</strain>
        <tissue evidence="2">Liver</tissue>
    </source>
</reference>
<reference evidence="2 3" key="2">
    <citation type="journal article" date="2021" name="J. Hered.">
        <title>Feather Gene Expression Elucidates the Developmental Basis of Plumage Iridescence in African Starlings.</title>
        <authorList>
            <person name="Rubenstein D.R."/>
            <person name="Corvelo A."/>
            <person name="MacManes M.D."/>
            <person name="Maia R."/>
            <person name="Narzisi G."/>
            <person name="Rousaki A."/>
            <person name="Vandenabeele P."/>
            <person name="Shawkey M.D."/>
            <person name="Solomon J."/>
        </authorList>
    </citation>
    <scope>NUCLEOTIDE SEQUENCE [LARGE SCALE GENOMIC DNA]</scope>
    <source>
        <strain evidence="2">SS15</strain>
    </source>
</reference>
<name>A0A835U0B2_9PASS</name>
<reference evidence="1" key="1">
    <citation type="submission" date="2020-10" db="EMBL/GenBank/DDBJ databases">
        <title>Feather gene expression reveals the developmental basis of iridescence in African starlings.</title>
        <authorList>
            <person name="Rubenstein D.R."/>
        </authorList>
    </citation>
    <scope>NUCLEOTIDE SEQUENCE</scope>
    <source>
        <strain evidence="1">SS15</strain>
        <tissue evidence="1">Liver</tissue>
    </source>
</reference>
<organism evidence="1">
    <name type="scientific">Lamprotornis superbus</name>
    <dbReference type="NCBI Taxonomy" id="245042"/>
    <lineage>
        <taxon>Eukaryota</taxon>
        <taxon>Metazoa</taxon>
        <taxon>Chordata</taxon>
        <taxon>Craniata</taxon>
        <taxon>Vertebrata</taxon>
        <taxon>Euteleostomi</taxon>
        <taxon>Archelosauria</taxon>
        <taxon>Archosauria</taxon>
        <taxon>Dinosauria</taxon>
        <taxon>Saurischia</taxon>
        <taxon>Theropoda</taxon>
        <taxon>Coelurosauria</taxon>
        <taxon>Aves</taxon>
        <taxon>Neognathae</taxon>
        <taxon>Neoaves</taxon>
        <taxon>Telluraves</taxon>
        <taxon>Australaves</taxon>
        <taxon>Passeriformes</taxon>
        <taxon>Sturnidae</taxon>
        <taxon>Lamprotornis</taxon>
    </lineage>
</organism>
<accession>A0A835U0B2</accession>
<dbReference type="Proteomes" id="UP000618051">
    <property type="component" value="Unassembled WGS sequence"/>
</dbReference>
<protein>
    <submittedName>
        <fullName evidence="1">Uncharacterized protein</fullName>
    </submittedName>
</protein>
<gene>
    <name evidence="2" type="ORF">IHE44_0002429</name>
    <name evidence="1" type="ORF">IHE44_008581</name>
</gene>
<dbReference type="AlphaFoldDB" id="A0A835U0B2"/>
<evidence type="ECO:0000313" key="1">
    <source>
        <dbReference type="EMBL" id="KAG0122833.1"/>
    </source>
</evidence>
<evidence type="ECO:0000313" key="2">
    <source>
        <dbReference type="EMBL" id="KAI1235550.1"/>
    </source>
</evidence>
<evidence type="ECO:0000313" key="3">
    <source>
        <dbReference type="Proteomes" id="UP000618051"/>
    </source>
</evidence>
<dbReference type="EMBL" id="JADDUC010000033">
    <property type="protein sequence ID" value="KAG0122833.1"/>
    <property type="molecule type" value="Genomic_DNA"/>
</dbReference>